<organism evidence="1 2">
    <name type="scientific">Periplaneta americana</name>
    <name type="common">American cockroach</name>
    <name type="synonym">Blatta americana</name>
    <dbReference type="NCBI Taxonomy" id="6978"/>
    <lineage>
        <taxon>Eukaryota</taxon>
        <taxon>Metazoa</taxon>
        <taxon>Ecdysozoa</taxon>
        <taxon>Arthropoda</taxon>
        <taxon>Hexapoda</taxon>
        <taxon>Insecta</taxon>
        <taxon>Pterygota</taxon>
        <taxon>Neoptera</taxon>
        <taxon>Polyneoptera</taxon>
        <taxon>Dictyoptera</taxon>
        <taxon>Blattodea</taxon>
        <taxon>Blattoidea</taxon>
        <taxon>Blattidae</taxon>
        <taxon>Blattinae</taxon>
        <taxon>Periplaneta</taxon>
    </lineage>
</organism>
<dbReference type="Proteomes" id="UP001148838">
    <property type="component" value="Unassembled WGS sequence"/>
</dbReference>
<evidence type="ECO:0000313" key="2">
    <source>
        <dbReference type="Proteomes" id="UP001148838"/>
    </source>
</evidence>
<dbReference type="Gene3D" id="3.30.420.10">
    <property type="entry name" value="Ribonuclease H-like superfamily/Ribonuclease H"/>
    <property type="match status" value="1"/>
</dbReference>
<dbReference type="EMBL" id="JAJSOF020000015">
    <property type="protein sequence ID" value="KAJ4441428.1"/>
    <property type="molecule type" value="Genomic_DNA"/>
</dbReference>
<proteinExistence type="predicted"/>
<protein>
    <submittedName>
        <fullName evidence="1">Uncharacterized protein</fullName>
    </submittedName>
</protein>
<reference evidence="1 2" key="1">
    <citation type="journal article" date="2022" name="Allergy">
        <title>Genome assembly and annotation of Periplaneta americana reveal a comprehensive cockroach allergen profile.</title>
        <authorList>
            <person name="Wang L."/>
            <person name="Xiong Q."/>
            <person name="Saelim N."/>
            <person name="Wang L."/>
            <person name="Nong W."/>
            <person name="Wan A.T."/>
            <person name="Shi M."/>
            <person name="Liu X."/>
            <person name="Cao Q."/>
            <person name="Hui J.H.L."/>
            <person name="Sookrung N."/>
            <person name="Leung T.F."/>
            <person name="Tungtrongchitr A."/>
            <person name="Tsui S.K.W."/>
        </authorList>
    </citation>
    <scope>NUCLEOTIDE SEQUENCE [LARGE SCALE GENOMIC DNA]</scope>
    <source>
        <strain evidence="1">PWHHKU_190912</strain>
    </source>
</reference>
<dbReference type="InterPro" id="IPR036397">
    <property type="entry name" value="RNaseH_sf"/>
</dbReference>
<keyword evidence="2" id="KW-1185">Reference proteome</keyword>
<evidence type="ECO:0000313" key="1">
    <source>
        <dbReference type="EMBL" id="KAJ4441428.1"/>
    </source>
</evidence>
<comment type="caution">
    <text evidence="1">The sequence shown here is derived from an EMBL/GenBank/DDBJ whole genome shotgun (WGS) entry which is preliminary data.</text>
</comment>
<name>A0ABQ8T5B0_PERAM</name>
<gene>
    <name evidence="1" type="ORF">ANN_11283</name>
</gene>
<sequence>MRRVCVPICCNAALPLLAIADKRTHLKTSGVFRLLRDESKASYEKAFVTICSKCENFSKKFEPATSSIFENLLQIVYAIRIPMQHAEIFLTVALALDHVCYVVPPIQRNRIDIAAAMLAVSSLTHTKFAKHGTTVNAAAYIQTLVKLRRVLCDKRRNINADDVKRLHDNTRPHVAISVREKINTFG</sequence>
<accession>A0ABQ8T5B0</accession>